<feature type="region of interest" description="Disordered" evidence="1">
    <location>
        <begin position="1"/>
        <end position="56"/>
    </location>
</feature>
<reference evidence="2" key="1">
    <citation type="submission" date="2022-12" db="EMBL/GenBank/DDBJ databases">
        <authorList>
            <person name="Petersen C."/>
        </authorList>
    </citation>
    <scope>NUCLEOTIDE SEQUENCE</scope>
    <source>
        <strain evidence="2">IBT 17660</strain>
    </source>
</reference>
<proteinExistence type="predicted"/>
<accession>A0A9W9X9B4</accession>
<dbReference type="EMBL" id="JAPWDO010000001">
    <property type="protein sequence ID" value="KAJ5486544.1"/>
    <property type="molecule type" value="Genomic_DNA"/>
</dbReference>
<feature type="compositionally biased region" description="Basic and acidic residues" evidence="1">
    <location>
        <begin position="14"/>
        <end position="24"/>
    </location>
</feature>
<dbReference type="AlphaFoldDB" id="A0A9W9X9B4"/>
<gene>
    <name evidence="2" type="ORF">N7530_000844</name>
</gene>
<evidence type="ECO:0000256" key="1">
    <source>
        <dbReference type="SAM" id="MobiDB-lite"/>
    </source>
</evidence>
<dbReference type="Proteomes" id="UP001147760">
    <property type="component" value="Unassembled WGS sequence"/>
</dbReference>
<organism evidence="2 3">
    <name type="scientific">Penicillium desertorum</name>
    <dbReference type="NCBI Taxonomy" id="1303715"/>
    <lineage>
        <taxon>Eukaryota</taxon>
        <taxon>Fungi</taxon>
        <taxon>Dikarya</taxon>
        <taxon>Ascomycota</taxon>
        <taxon>Pezizomycotina</taxon>
        <taxon>Eurotiomycetes</taxon>
        <taxon>Eurotiomycetidae</taxon>
        <taxon>Eurotiales</taxon>
        <taxon>Aspergillaceae</taxon>
        <taxon>Penicillium</taxon>
    </lineage>
</organism>
<sequence>MFARFKGLFAKSEPSGRSKSEEPKHKSKTHSRSHSRRVRERERELRRDWTGQKGGWKKFYSRGFYGGIC</sequence>
<feature type="compositionally biased region" description="Basic residues" evidence="1">
    <location>
        <begin position="25"/>
        <end position="38"/>
    </location>
</feature>
<evidence type="ECO:0000313" key="2">
    <source>
        <dbReference type="EMBL" id="KAJ5486544.1"/>
    </source>
</evidence>
<feature type="compositionally biased region" description="Basic and acidic residues" evidence="1">
    <location>
        <begin position="39"/>
        <end position="50"/>
    </location>
</feature>
<keyword evidence="3" id="KW-1185">Reference proteome</keyword>
<reference evidence="2" key="2">
    <citation type="journal article" date="2023" name="IMA Fungus">
        <title>Comparative genomic study of the Penicillium genus elucidates a diverse pangenome and 15 lateral gene transfer events.</title>
        <authorList>
            <person name="Petersen C."/>
            <person name="Sorensen T."/>
            <person name="Nielsen M.R."/>
            <person name="Sondergaard T.E."/>
            <person name="Sorensen J.L."/>
            <person name="Fitzpatrick D.A."/>
            <person name="Frisvad J.C."/>
            <person name="Nielsen K.L."/>
        </authorList>
    </citation>
    <scope>NUCLEOTIDE SEQUENCE</scope>
    <source>
        <strain evidence="2">IBT 17660</strain>
    </source>
</reference>
<comment type="caution">
    <text evidence="2">The sequence shown here is derived from an EMBL/GenBank/DDBJ whole genome shotgun (WGS) entry which is preliminary data.</text>
</comment>
<protein>
    <submittedName>
        <fullName evidence="2">Uncharacterized protein</fullName>
    </submittedName>
</protein>
<evidence type="ECO:0000313" key="3">
    <source>
        <dbReference type="Proteomes" id="UP001147760"/>
    </source>
</evidence>
<name>A0A9W9X9B4_9EURO</name>